<accession>A0AAW1UPB7</accession>
<comment type="caution">
    <text evidence="1">The sequence shown here is derived from an EMBL/GenBank/DDBJ whole genome shotgun (WGS) entry which is preliminary data.</text>
</comment>
<keyword evidence="2" id="KW-1185">Reference proteome</keyword>
<name>A0AAW1UPB7_9CUCU</name>
<dbReference type="Proteomes" id="UP001431783">
    <property type="component" value="Unassembled WGS sequence"/>
</dbReference>
<sequence>MDLELQDKNAVLVENASLLKYKISILKTEMKSKDIVILEFNKKPNANVANNMKRNNAKERINTSRQKISDKTSTIFTGGSAATGNPSWSSLADSIIDARLLEVAQRSKMIELINLNNSSSLTSTSNKSKAIPTTMKLANDVNFTINNENSRYQRYYP</sequence>
<proteinExistence type="predicted"/>
<reference evidence="1 2" key="1">
    <citation type="submission" date="2023-03" db="EMBL/GenBank/DDBJ databases">
        <title>Genome insight into feeding habits of ladybird beetles.</title>
        <authorList>
            <person name="Li H.-S."/>
            <person name="Huang Y.-H."/>
            <person name="Pang H."/>
        </authorList>
    </citation>
    <scope>NUCLEOTIDE SEQUENCE [LARGE SCALE GENOMIC DNA]</scope>
    <source>
        <strain evidence="1">SYSU_2023b</strain>
        <tissue evidence="1">Whole body</tissue>
    </source>
</reference>
<organism evidence="1 2">
    <name type="scientific">Henosepilachna vigintioctopunctata</name>
    <dbReference type="NCBI Taxonomy" id="420089"/>
    <lineage>
        <taxon>Eukaryota</taxon>
        <taxon>Metazoa</taxon>
        <taxon>Ecdysozoa</taxon>
        <taxon>Arthropoda</taxon>
        <taxon>Hexapoda</taxon>
        <taxon>Insecta</taxon>
        <taxon>Pterygota</taxon>
        <taxon>Neoptera</taxon>
        <taxon>Endopterygota</taxon>
        <taxon>Coleoptera</taxon>
        <taxon>Polyphaga</taxon>
        <taxon>Cucujiformia</taxon>
        <taxon>Coccinelloidea</taxon>
        <taxon>Coccinellidae</taxon>
        <taxon>Epilachninae</taxon>
        <taxon>Epilachnini</taxon>
        <taxon>Henosepilachna</taxon>
    </lineage>
</organism>
<evidence type="ECO:0000313" key="1">
    <source>
        <dbReference type="EMBL" id="KAK9881807.1"/>
    </source>
</evidence>
<dbReference type="EMBL" id="JARQZJ010000070">
    <property type="protein sequence ID" value="KAK9881807.1"/>
    <property type="molecule type" value="Genomic_DNA"/>
</dbReference>
<evidence type="ECO:0000313" key="2">
    <source>
        <dbReference type="Proteomes" id="UP001431783"/>
    </source>
</evidence>
<dbReference type="AlphaFoldDB" id="A0AAW1UPB7"/>
<gene>
    <name evidence="1" type="ORF">WA026_017322</name>
</gene>
<protein>
    <submittedName>
        <fullName evidence="1">Uncharacterized protein</fullName>
    </submittedName>
</protein>